<dbReference type="PANTHER" id="PTHR42714">
    <property type="entry name" value="TRNA MODIFICATION GTPASE GTPBP3"/>
    <property type="match status" value="1"/>
</dbReference>
<dbReference type="Gene3D" id="3.40.50.300">
    <property type="entry name" value="P-loop containing nucleotide triphosphate hydrolases"/>
    <property type="match status" value="1"/>
</dbReference>
<dbReference type="GO" id="GO:0002098">
    <property type="term" value="P:tRNA wobble uridine modification"/>
    <property type="evidence" value="ECO:0007669"/>
    <property type="project" value="TreeGrafter"/>
</dbReference>
<evidence type="ECO:0000256" key="1">
    <source>
        <dbReference type="ARBA" id="ARBA00004141"/>
    </source>
</evidence>
<evidence type="ECO:0000256" key="3">
    <source>
        <dbReference type="ARBA" id="ARBA00022741"/>
    </source>
</evidence>
<dbReference type="GO" id="GO:0016020">
    <property type="term" value="C:membrane"/>
    <property type="evidence" value="ECO:0007669"/>
    <property type="project" value="UniProtKB-SubCell"/>
</dbReference>
<organism evidence="8 9">
    <name type="scientific">Paenibacillus albicereus</name>
    <dbReference type="NCBI Taxonomy" id="2726185"/>
    <lineage>
        <taxon>Bacteria</taxon>
        <taxon>Bacillati</taxon>
        <taxon>Bacillota</taxon>
        <taxon>Bacilli</taxon>
        <taxon>Bacillales</taxon>
        <taxon>Paenibacillaceae</taxon>
        <taxon>Paenibacillus</taxon>
    </lineage>
</organism>
<evidence type="ECO:0000256" key="4">
    <source>
        <dbReference type="ARBA" id="ARBA00022989"/>
    </source>
</evidence>
<evidence type="ECO:0000256" key="5">
    <source>
        <dbReference type="ARBA" id="ARBA00023134"/>
    </source>
</evidence>
<evidence type="ECO:0000313" key="8">
    <source>
        <dbReference type="EMBL" id="QJC54543.1"/>
    </source>
</evidence>
<dbReference type="Pfam" id="PF01926">
    <property type="entry name" value="MMR_HSR1"/>
    <property type="match status" value="1"/>
</dbReference>
<name>A0A6H2H4C2_9BACL</name>
<protein>
    <submittedName>
        <fullName evidence="8">GTP-binding protein</fullName>
    </submittedName>
</protein>
<comment type="subcellular location">
    <subcellularLocation>
        <location evidence="1">Membrane</location>
        <topology evidence="1">Multi-pass membrane protein</topology>
    </subcellularLocation>
</comment>
<dbReference type="AlphaFoldDB" id="A0A6H2H4C2"/>
<keyword evidence="2" id="KW-0812">Transmembrane</keyword>
<accession>A0A6H2H4C2</accession>
<dbReference type="NCBIfam" id="TIGR00231">
    <property type="entry name" value="small_GTP"/>
    <property type="match status" value="1"/>
</dbReference>
<dbReference type="KEGG" id="palr:HGI30_22180"/>
<keyword evidence="4" id="KW-1133">Transmembrane helix</keyword>
<gene>
    <name evidence="8" type="ORF">HGI30_22180</name>
</gene>
<evidence type="ECO:0000256" key="2">
    <source>
        <dbReference type="ARBA" id="ARBA00022692"/>
    </source>
</evidence>
<keyword evidence="9" id="KW-1185">Reference proteome</keyword>
<keyword evidence="5" id="KW-0342">GTP-binding</keyword>
<dbReference type="SUPFAM" id="SSF52540">
    <property type="entry name" value="P-loop containing nucleoside triphosphate hydrolases"/>
    <property type="match status" value="1"/>
</dbReference>
<evidence type="ECO:0000256" key="6">
    <source>
        <dbReference type="ARBA" id="ARBA00023136"/>
    </source>
</evidence>
<dbReference type="InterPro" id="IPR005225">
    <property type="entry name" value="Small_GTP-bd"/>
</dbReference>
<dbReference type="InterPro" id="IPR027417">
    <property type="entry name" value="P-loop_NTPase"/>
</dbReference>
<evidence type="ECO:0000313" key="9">
    <source>
        <dbReference type="Proteomes" id="UP000502136"/>
    </source>
</evidence>
<dbReference type="GO" id="GO:0005737">
    <property type="term" value="C:cytoplasm"/>
    <property type="evidence" value="ECO:0007669"/>
    <property type="project" value="TreeGrafter"/>
</dbReference>
<keyword evidence="6" id="KW-0472">Membrane</keyword>
<dbReference type="InterPro" id="IPR006073">
    <property type="entry name" value="GTP-bd"/>
</dbReference>
<evidence type="ECO:0000259" key="7">
    <source>
        <dbReference type="Pfam" id="PF01926"/>
    </source>
</evidence>
<dbReference type="GO" id="GO:0030488">
    <property type="term" value="P:tRNA methylation"/>
    <property type="evidence" value="ECO:0007669"/>
    <property type="project" value="TreeGrafter"/>
</dbReference>
<feature type="domain" description="G" evidence="7">
    <location>
        <begin position="47"/>
        <end position="155"/>
    </location>
</feature>
<dbReference type="GO" id="GO:0005525">
    <property type="term" value="F:GTP binding"/>
    <property type="evidence" value="ECO:0007669"/>
    <property type="project" value="UniProtKB-KW"/>
</dbReference>
<proteinExistence type="predicted"/>
<dbReference type="EMBL" id="CP051428">
    <property type="protein sequence ID" value="QJC54543.1"/>
    <property type="molecule type" value="Genomic_DNA"/>
</dbReference>
<dbReference type="Proteomes" id="UP000502136">
    <property type="component" value="Chromosome"/>
</dbReference>
<dbReference type="Pfam" id="PF05128">
    <property type="entry name" value="DUF697"/>
    <property type="match status" value="1"/>
</dbReference>
<sequence>MSAREGRIEALLPSGSDWEREWRRAAEAQYDQHMGEIGRELDQDILIALVGDVNAGKSSTLNRIVGEPVAGVGAEPGETAIIKPYLFKDRIFFVDTPGLNDVRVENSQLTMDYYRKADIILFFLNAAGTVYSEAEKRSFEAIRDANANIVIVLNKIDAADEVERIVERVRMETGGRFEVVPVSSRTGENIDRLRASILELLRKKSKDLLFARNMKEKSAAANKWILGAAASAGAIGAAPIPGADIVPITAVQIGLLTRLAVLYGRPISKETARELVLATVVGNIGKSVFRQVVKLFPGAGSIAGASVAGAMTLALGYAVKYAYEHDMEISTATVTKLYGMFRKQQGSAGA</sequence>
<dbReference type="PANTHER" id="PTHR42714:SF2">
    <property type="entry name" value="TRNA MODIFICATION GTPASE GTPBP3, MITOCHONDRIAL"/>
    <property type="match status" value="1"/>
</dbReference>
<keyword evidence="3" id="KW-0547">Nucleotide-binding</keyword>
<reference evidence="8 9" key="1">
    <citation type="submission" date="2020-04" db="EMBL/GenBank/DDBJ databases">
        <title>Novel Paenibacillus strain UniB2 isolated from commercial digestive syrup.</title>
        <authorList>
            <person name="Thorat V."/>
            <person name="Kirdat K."/>
            <person name="Tiwarekar B."/>
            <person name="Yadav A."/>
        </authorList>
    </citation>
    <scope>NUCLEOTIDE SEQUENCE [LARGE SCALE GENOMIC DNA]</scope>
    <source>
        <strain evidence="8 9">UniB2</strain>
    </source>
</reference>
<dbReference type="InterPro" id="IPR021147">
    <property type="entry name" value="DUF697"/>
</dbReference>